<accession>A0A8J2LDJ7</accession>
<protein>
    <submittedName>
        <fullName evidence="2">Uncharacterized protein</fullName>
    </submittedName>
</protein>
<sequence>MPPPQNFNYPAAQMIPTDVVENLPERGTLCRCTAKGWTLFIGWSEIMEISLKIVLSYPFKKNLLFTCNDAESSFKETIMCGAIQLSISLSLVVMAIVLIAGAKYENVGCLQAWIMYKSIYLVLYVVFSISQAELSQDGEELTYNVTKFIMHTMIKSCLR</sequence>
<comment type="caution">
    <text evidence="2">The sequence shown here is derived from an EMBL/GenBank/DDBJ whole genome shotgun (WGS) entry which is preliminary data.</text>
</comment>
<feature type="transmembrane region" description="Helical" evidence="1">
    <location>
        <begin position="110"/>
        <end position="127"/>
    </location>
</feature>
<name>A0A8J2LDJ7_9HEXA</name>
<evidence type="ECO:0000313" key="2">
    <source>
        <dbReference type="EMBL" id="CAG7829957.1"/>
    </source>
</evidence>
<proteinExistence type="predicted"/>
<reference evidence="2" key="1">
    <citation type="submission" date="2021-06" db="EMBL/GenBank/DDBJ databases">
        <authorList>
            <person name="Hodson N. C."/>
            <person name="Mongue J. A."/>
            <person name="Jaron S. K."/>
        </authorList>
    </citation>
    <scope>NUCLEOTIDE SEQUENCE</scope>
</reference>
<keyword evidence="3" id="KW-1185">Reference proteome</keyword>
<dbReference type="Proteomes" id="UP000708208">
    <property type="component" value="Unassembled WGS sequence"/>
</dbReference>
<dbReference type="EMBL" id="CAJVCH010553583">
    <property type="protein sequence ID" value="CAG7829957.1"/>
    <property type="molecule type" value="Genomic_DNA"/>
</dbReference>
<organism evidence="2 3">
    <name type="scientific">Allacma fusca</name>
    <dbReference type="NCBI Taxonomy" id="39272"/>
    <lineage>
        <taxon>Eukaryota</taxon>
        <taxon>Metazoa</taxon>
        <taxon>Ecdysozoa</taxon>
        <taxon>Arthropoda</taxon>
        <taxon>Hexapoda</taxon>
        <taxon>Collembola</taxon>
        <taxon>Symphypleona</taxon>
        <taxon>Sminthuridae</taxon>
        <taxon>Allacma</taxon>
    </lineage>
</organism>
<keyword evidence="1" id="KW-0472">Membrane</keyword>
<gene>
    <name evidence="2" type="ORF">AFUS01_LOCUS39788</name>
</gene>
<evidence type="ECO:0000256" key="1">
    <source>
        <dbReference type="SAM" id="Phobius"/>
    </source>
</evidence>
<evidence type="ECO:0000313" key="3">
    <source>
        <dbReference type="Proteomes" id="UP000708208"/>
    </source>
</evidence>
<feature type="transmembrane region" description="Helical" evidence="1">
    <location>
        <begin position="82"/>
        <end position="104"/>
    </location>
</feature>
<dbReference type="AlphaFoldDB" id="A0A8J2LDJ7"/>
<keyword evidence="1" id="KW-0812">Transmembrane</keyword>
<keyword evidence="1" id="KW-1133">Transmembrane helix</keyword>